<name>A0A067K9I0_JATCU</name>
<sequence>MGNGYNHHQNFQLYHKSTFLPMLCSRPSIKDVCVPNKLEDRSMSFSSEPLSPKIGCMGQVKKHNKIIGFPTSSSSSSSSNKITFTTRNDIPSVKYFKLKRIFSGKNNFTSTISTTSCRRRGLTLDGAKGMPKIEDSKENSVSINIAEMDPPLPVIKKVHKPNGAGEEETLWKRRSGGVPLKNLQLKQIQLNRQNFAPTTV</sequence>
<evidence type="ECO:0000313" key="1">
    <source>
        <dbReference type="EMBL" id="KDP32737.1"/>
    </source>
</evidence>
<dbReference type="KEGG" id="jcu:105638872"/>
<proteinExistence type="predicted"/>
<dbReference type="OrthoDB" id="1919827at2759"/>
<reference evidence="1 2" key="1">
    <citation type="journal article" date="2014" name="PLoS ONE">
        <title>Global Analysis of Gene Expression Profiles in Physic Nut (Jatropha curcas L.) Seedlings Exposed to Salt Stress.</title>
        <authorList>
            <person name="Zhang L."/>
            <person name="Zhang C."/>
            <person name="Wu P."/>
            <person name="Chen Y."/>
            <person name="Li M."/>
            <person name="Jiang H."/>
            <person name="Wu G."/>
        </authorList>
    </citation>
    <scope>NUCLEOTIDE SEQUENCE [LARGE SCALE GENOMIC DNA]</scope>
    <source>
        <strain evidence="2">cv. GZQX0401</strain>
        <tissue evidence="1">Young leaves</tissue>
    </source>
</reference>
<dbReference type="Proteomes" id="UP000027138">
    <property type="component" value="Unassembled WGS sequence"/>
</dbReference>
<keyword evidence="2" id="KW-1185">Reference proteome</keyword>
<dbReference type="EMBL" id="KK914570">
    <property type="protein sequence ID" value="KDP32737.1"/>
    <property type="molecule type" value="Genomic_DNA"/>
</dbReference>
<protein>
    <submittedName>
        <fullName evidence="1">Uncharacterized protein</fullName>
    </submittedName>
</protein>
<gene>
    <name evidence="1" type="ORF">JCGZ_12029</name>
</gene>
<dbReference type="PANTHER" id="PTHR36323">
    <property type="entry name" value="MYOTUBULARIN-LIKE PROTEIN"/>
    <property type="match status" value="1"/>
</dbReference>
<organism evidence="1 2">
    <name type="scientific">Jatropha curcas</name>
    <name type="common">Barbados nut</name>
    <dbReference type="NCBI Taxonomy" id="180498"/>
    <lineage>
        <taxon>Eukaryota</taxon>
        <taxon>Viridiplantae</taxon>
        <taxon>Streptophyta</taxon>
        <taxon>Embryophyta</taxon>
        <taxon>Tracheophyta</taxon>
        <taxon>Spermatophyta</taxon>
        <taxon>Magnoliopsida</taxon>
        <taxon>eudicotyledons</taxon>
        <taxon>Gunneridae</taxon>
        <taxon>Pentapetalae</taxon>
        <taxon>rosids</taxon>
        <taxon>fabids</taxon>
        <taxon>Malpighiales</taxon>
        <taxon>Euphorbiaceae</taxon>
        <taxon>Crotonoideae</taxon>
        <taxon>Jatropheae</taxon>
        <taxon>Jatropha</taxon>
    </lineage>
</organism>
<dbReference type="AlphaFoldDB" id="A0A067K9I0"/>
<accession>A0A067K9I0</accession>
<dbReference type="PANTHER" id="PTHR36323:SF1">
    <property type="entry name" value="MYOTUBULARIN-LIKE PROTEIN"/>
    <property type="match status" value="1"/>
</dbReference>
<evidence type="ECO:0000313" key="2">
    <source>
        <dbReference type="Proteomes" id="UP000027138"/>
    </source>
</evidence>